<dbReference type="InterPro" id="IPR003593">
    <property type="entry name" value="AAA+_ATPase"/>
</dbReference>
<dbReference type="EMBL" id="CP041616">
    <property type="protein sequence ID" value="QDO88087.1"/>
    <property type="molecule type" value="Genomic_DNA"/>
</dbReference>
<dbReference type="InterPro" id="IPR051120">
    <property type="entry name" value="ABC_AA/LPS_Transport"/>
</dbReference>
<dbReference type="PANTHER" id="PTHR45772">
    <property type="entry name" value="CONSERVED COMPONENT OF ABC TRANSPORTER FOR NATURAL AMINO ACIDS-RELATED"/>
    <property type="match status" value="1"/>
</dbReference>
<dbReference type="GO" id="GO:0005886">
    <property type="term" value="C:plasma membrane"/>
    <property type="evidence" value="ECO:0007669"/>
    <property type="project" value="TreeGrafter"/>
</dbReference>
<keyword evidence="6" id="KW-1185">Reference proteome</keyword>
<dbReference type="Proteomes" id="UP000315395">
    <property type="component" value="Chromosome"/>
</dbReference>
<organism evidence="5 6">
    <name type="scientific">Ornithinimicrobium ciconiae</name>
    <dbReference type="NCBI Taxonomy" id="2594265"/>
    <lineage>
        <taxon>Bacteria</taxon>
        <taxon>Bacillati</taxon>
        <taxon>Actinomycetota</taxon>
        <taxon>Actinomycetes</taxon>
        <taxon>Micrococcales</taxon>
        <taxon>Ornithinimicrobiaceae</taxon>
        <taxon>Ornithinimicrobium</taxon>
    </lineage>
</organism>
<dbReference type="GO" id="GO:0016887">
    <property type="term" value="F:ATP hydrolysis activity"/>
    <property type="evidence" value="ECO:0007669"/>
    <property type="project" value="InterPro"/>
</dbReference>
<dbReference type="Pfam" id="PF12399">
    <property type="entry name" value="BCA_ABC_TP_C"/>
    <property type="match status" value="1"/>
</dbReference>
<dbReference type="RefSeq" id="WP_143782762.1">
    <property type="nucleotide sequence ID" value="NZ_CP041616.1"/>
</dbReference>
<dbReference type="GO" id="GO:0005524">
    <property type="term" value="F:ATP binding"/>
    <property type="evidence" value="ECO:0007669"/>
    <property type="project" value="UniProtKB-KW"/>
</dbReference>
<dbReference type="InterPro" id="IPR032823">
    <property type="entry name" value="BCA_ABC_TP_C"/>
</dbReference>
<dbReference type="Gene3D" id="3.40.50.300">
    <property type="entry name" value="P-loop containing nucleotide triphosphate hydrolases"/>
    <property type="match status" value="1"/>
</dbReference>
<dbReference type="SUPFAM" id="SSF52540">
    <property type="entry name" value="P-loop containing nucleoside triphosphate hydrolases"/>
    <property type="match status" value="1"/>
</dbReference>
<dbReference type="PROSITE" id="PS50893">
    <property type="entry name" value="ABC_TRANSPORTER_2"/>
    <property type="match status" value="1"/>
</dbReference>
<gene>
    <name evidence="5" type="ORF">FNH13_06770</name>
</gene>
<dbReference type="KEGG" id="orz:FNH13_06770"/>
<keyword evidence="1" id="KW-0813">Transport</keyword>
<protein>
    <submittedName>
        <fullName evidence="5">ABC transporter ATP-binding protein</fullName>
    </submittedName>
</protein>
<feature type="domain" description="ABC transporter" evidence="4">
    <location>
        <begin position="22"/>
        <end position="295"/>
    </location>
</feature>
<keyword evidence="2" id="KW-0547">Nucleotide-binding</keyword>
<dbReference type="SMART" id="SM00382">
    <property type="entry name" value="AAA"/>
    <property type="match status" value="1"/>
</dbReference>
<evidence type="ECO:0000313" key="6">
    <source>
        <dbReference type="Proteomes" id="UP000315395"/>
    </source>
</evidence>
<evidence type="ECO:0000313" key="5">
    <source>
        <dbReference type="EMBL" id="QDO88087.1"/>
    </source>
</evidence>
<dbReference type="OrthoDB" id="9805514at2"/>
<evidence type="ECO:0000256" key="2">
    <source>
        <dbReference type="ARBA" id="ARBA00022741"/>
    </source>
</evidence>
<evidence type="ECO:0000256" key="3">
    <source>
        <dbReference type="ARBA" id="ARBA00022840"/>
    </source>
</evidence>
<dbReference type="CDD" id="cd03219">
    <property type="entry name" value="ABC_Mj1267_LivG_branched"/>
    <property type="match status" value="1"/>
</dbReference>
<dbReference type="Pfam" id="PF00005">
    <property type="entry name" value="ABC_tran"/>
    <property type="match status" value="1"/>
</dbReference>
<name>A0A516G974_9MICO</name>
<accession>A0A516G974</accession>
<proteinExistence type="predicted"/>
<dbReference type="PANTHER" id="PTHR45772:SF1">
    <property type="entry name" value="ABC TRANSPORTER ATP-BINDING PROTEIN"/>
    <property type="match status" value="1"/>
</dbReference>
<dbReference type="InterPro" id="IPR027417">
    <property type="entry name" value="P-loop_NTPase"/>
</dbReference>
<dbReference type="InterPro" id="IPR003439">
    <property type="entry name" value="ABC_transporter-like_ATP-bd"/>
</dbReference>
<reference evidence="5 6" key="1">
    <citation type="submission" date="2019-07" db="EMBL/GenBank/DDBJ databases">
        <title>complete genome sequencing of Ornithinimicrobium sp. H23M54.</title>
        <authorList>
            <person name="Bae J.-W."/>
            <person name="Lee S.-Y."/>
        </authorList>
    </citation>
    <scope>NUCLEOTIDE SEQUENCE [LARGE SCALE GENOMIC DNA]</scope>
    <source>
        <strain evidence="5 6">H23M54</strain>
    </source>
</reference>
<evidence type="ECO:0000259" key="4">
    <source>
        <dbReference type="PROSITE" id="PS50893"/>
    </source>
</evidence>
<evidence type="ECO:0000256" key="1">
    <source>
        <dbReference type="ARBA" id="ARBA00022448"/>
    </source>
</evidence>
<sequence length="325" mass="35653">MLTRAYQHSLRGSHLPAGQPLLEIDNISLRFGGVKALRDISITVTEGDIHAVIGPNGAGKSSLLNCISGLYHPQEGQIRLHTTTGSGPEAAVGEEESADRATGELQTHTLTRLPPYKIARLGVARSFQNIELFSAMTVLENLMLGRHIHMKKSVLASMLWLGPARRQEIEHRQLVEEVIDLLQLQAVRNKHVGALAYGVQKRVELGRALCLQPALLLLDEPMAGMNAEEKEDMARYILDVHELAHVSVVLIEHDMNVVMDISDRVSVLDFGAKIADGTPDEVKADPAVIEAYLGAEDEDAEVREAVAKIEHDQQVEQGQSEENRG</sequence>
<keyword evidence="3 5" id="KW-0067">ATP-binding</keyword>
<dbReference type="AlphaFoldDB" id="A0A516G974"/>